<dbReference type="PROSITE" id="PS50262">
    <property type="entry name" value="G_PROTEIN_RECEP_F1_2"/>
    <property type="match status" value="1"/>
</dbReference>
<evidence type="ECO:0000313" key="8">
    <source>
        <dbReference type="Proteomes" id="UP000683360"/>
    </source>
</evidence>
<organism evidence="7 8">
    <name type="scientific">Mytilus edulis</name>
    <name type="common">Blue mussel</name>
    <dbReference type="NCBI Taxonomy" id="6550"/>
    <lineage>
        <taxon>Eukaryota</taxon>
        <taxon>Metazoa</taxon>
        <taxon>Spiralia</taxon>
        <taxon>Lophotrochozoa</taxon>
        <taxon>Mollusca</taxon>
        <taxon>Bivalvia</taxon>
        <taxon>Autobranchia</taxon>
        <taxon>Pteriomorphia</taxon>
        <taxon>Mytilida</taxon>
        <taxon>Mytiloidea</taxon>
        <taxon>Mytilidae</taxon>
        <taxon>Mytilinae</taxon>
        <taxon>Mytilus</taxon>
    </lineage>
</organism>
<dbReference type="GO" id="GO:0016020">
    <property type="term" value="C:membrane"/>
    <property type="evidence" value="ECO:0007669"/>
    <property type="project" value="UniProtKB-SubCell"/>
</dbReference>
<accession>A0A8S3SWJ4</accession>
<keyword evidence="8" id="KW-1185">Reference proteome</keyword>
<dbReference type="AlphaFoldDB" id="A0A8S3SWJ4"/>
<comment type="subcellular location">
    <subcellularLocation>
        <location evidence="1">Membrane</location>
    </subcellularLocation>
</comment>
<sequence length="240" mass="27288">MILKHSIGGTIGFSEIQTLLICFERLHATFNREVKTLKKITSNASVVISFLLCQLYTFIPLIIEVSYGPQPCTVAYTTRRLYVLTLDVPLLFSAVTIVFVYSIVICRIKRRKILVVNSMTSAEIIKKKNAMMRMKVNIITLGIIITVTFISVFPREIIAIYCTFSEQTEFVLNLVLVGNYLTLLNPLIDPIIYIARFKEVRDMVRCKRFVTPATTIQVLPTSSVRTSEHCAYYRPSSSNV</sequence>
<keyword evidence="2 5" id="KW-0812">Transmembrane</keyword>
<reference evidence="7" key="1">
    <citation type="submission" date="2021-03" db="EMBL/GenBank/DDBJ databases">
        <authorList>
            <person name="Bekaert M."/>
        </authorList>
    </citation>
    <scope>NUCLEOTIDE SEQUENCE</scope>
</reference>
<name>A0A8S3SWJ4_MYTED</name>
<protein>
    <recommendedName>
        <fullName evidence="6">G-protein coupled receptors family 1 profile domain-containing protein</fullName>
    </recommendedName>
</protein>
<dbReference type="InterPro" id="IPR017452">
    <property type="entry name" value="GPCR_Rhodpsn_7TM"/>
</dbReference>
<feature type="transmembrane region" description="Helical" evidence="5">
    <location>
        <begin position="136"/>
        <end position="154"/>
    </location>
</feature>
<proteinExistence type="predicted"/>
<feature type="domain" description="G-protein coupled receptors family 1 profile" evidence="6">
    <location>
        <begin position="19"/>
        <end position="193"/>
    </location>
</feature>
<evidence type="ECO:0000256" key="5">
    <source>
        <dbReference type="SAM" id="Phobius"/>
    </source>
</evidence>
<dbReference type="SUPFAM" id="SSF81321">
    <property type="entry name" value="Family A G protein-coupled receptor-like"/>
    <property type="match status" value="1"/>
</dbReference>
<evidence type="ECO:0000256" key="4">
    <source>
        <dbReference type="ARBA" id="ARBA00023136"/>
    </source>
</evidence>
<evidence type="ECO:0000256" key="1">
    <source>
        <dbReference type="ARBA" id="ARBA00004370"/>
    </source>
</evidence>
<dbReference type="EMBL" id="CAJPWZ010001864">
    <property type="protein sequence ID" value="CAG2225922.1"/>
    <property type="molecule type" value="Genomic_DNA"/>
</dbReference>
<feature type="transmembrane region" description="Helical" evidence="5">
    <location>
        <begin position="40"/>
        <end position="63"/>
    </location>
</feature>
<feature type="transmembrane region" description="Helical" evidence="5">
    <location>
        <begin position="174"/>
        <end position="195"/>
    </location>
</feature>
<comment type="caution">
    <text evidence="7">The sequence shown here is derived from an EMBL/GenBank/DDBJ whole genome shotgun (WGS) entry which is preliminary data.</text>
</comment>
<feature type="transmembrane region" description="Helical" evidence="5">
    <location>
        <begin position="83"/>
        <end position="104"/>
    </location>
</feature>
<evidence type="ECO:0000259" key="6">
    <source>
        <dbReference type="PROSITE" id="PS50262"/>
    </source>
</evidence>
<evidence type="ECO:0000256" key="2">
    <source>
        <dbReference type="ARBA" id="ARBA00022692"/>
    </source>
</evidence>
<gene>
    <name evidence="7" type="ORF">MEDL_39037</name>
</gene>
<evidence type="ECO:0000313" key="7">
    <source>
        <dbReference type="EMBL" id="CAG2225922.1"/>
    </source>
</evidence>
<evidence type="ECO:0000256" key="3">
    <source>
        <dbReference type="ARBA" id="ARBA00022989"/>
    </source>
</evidence>
<keyword evidence="3 5" id="KW-1133">Transmembrane helix</keyword>
<dbReference type="Proteomes" id="UP000683360">
    <property type="component" value="Unassembled WGS sequence"/>
</dbReference>
<keyword evidence="4 5" id="KW-0472">Membrane</keyword>
<dbReference type="Gene3D" id="1.20.1070.10">
    <property type="entry name" value="Rhodopsin 7-helix transmembrane proteins"/>
    <property type="match status" value="1"/>
</dbReference>